<evidence type="ECO:0000256" key="1">
    <source>
        <dbReference type="ARBA" id="ARBA00001917"/>
    </source>
</evidence>
<dbReference type="InterPro" id="IPR004652">
    <property type="entry name" value="DusB-like"/>
</dbReference>
<dbReference type="PANTHER" id="PTHR45846">
    <property type="entry name" value="TRNA-DIHYDROURIDINE(47) SYNTHASE [NAD(P)(+)]-LIKE"/>
    <property type="match status" value="1"/>
</dbReference>
<keyword evidence="6" id="KW-0560">Oxidoreductase</keyword>
<evidence type="ECO:0000256" key="2">
    <source>
        <dbReference type="ARBA" id="ARBA00022630"/>
    </source>
</evidence>
<evidence type="ECO:0000313" key="9">
    <source>
        <dbReference type="Proteomes" id="UP000245514"/>
    </source>
</evidence>
<evidence type="ECO:0000256" key="3">
    <source>
        <dbReference type="ARBA" id="ARBA00022643"/>
    </source>
</evidence>
<organism evidence="8 9">
    <name type="scientific">Pseudoglutamicibacter cumminsii</name>
    <dbReference type="NCBI Taxonomy" id="156979"/>
    <lineage>
        <taxon>Bacteria</taxon>
        <taxon>Bacillati</taxon>
        <taxon>Actinomycetota</taxon>
        <taxon>Actinomycetes</taxon>
        <taxon>Micrococcales</taxon>
        <taxon>Micrococcaceae</taxon>
        <taxon>Pseudoglutamicibacter</taxon>
    </lineage>
</organism>
<keyword evidence="5" id="KW-0521">NADP</keyword>
<keyword evidence="9" id="KW-1185">Reference proteome</keyword>
<dbReference type="InterPro" id="IPR013785">
    <property type="entry name" value="Aldolase_TIM"/>
</dbReference>
<evidence type="ECO:0000256" key="5">
    <source>
        <dbReference type="ARBA" id="ARBA00022857"/>
    </source>
</evidence>
<dbReference type="EMBL" id="QFWG01000007">
    <property type="protein sequence ID" value="PWI27622.1"/>
    <property type="molecule type" value="Genomic_DNA"/>
</dbReference>
<dbReference type="InterPro" id="IPR035587">
    <property type="entry name" value="DUS-like_FMN-bd"/>
</dbReference>
<sequence>MVTIASPIAPLSTGETDHPVKLTLPELRLRDLRFASPVVLSPMAGITNSAFRRLCAEYGDGLFVCEMVTSRALVERTRESMRIIKHHPDERIRSVQLYGVEPNTVRAAVRMLVEEGRADHIDLNFGCPAPKVTRKGGGSALPWKIDLFERLLAGAVEEAHAGNVPLTVKVRKGIDDDHLTYIETGKMARDLGVDAIALHARTMNQHYSGRADWEALARFREALPDIPVIGNGDIFSAEDAVDMVEQTGVDGVQIGRGVQGKPWLFGDLEAALNGSPVRYRPTLGDVAGVFRRHAELLIEHFEDEFRGLQDLRKHVAWYFKGYEVGGEVRSGLAKVSALDELDELLSKLDWDAPYPGKAAEGSRGRAGSPKRPHLPQNWLESRYLNDEHQAMISHAELDISGG</sequence>
<evidence type="ECO:0000259" key="7">
    <source>
        <dbReference type="Pfam" id="PF01207"/>
    </source>
</evidence>
<evidence type="ECO:0000256" key="4">
    <source>
        <dbReference type="ARBA" id="ARBA00022694"/>
    </source>
</evidence>
<dbReference type="Gene3D" id="3.20.20.70">
    <property type="entry name" value="Aldolase class I"/>
    <property type="match status" value="1"/>
</dbReference>
<comment type="caution">
    <text evidence="8">The sequence shown here is derived from an EMBL/GenBank/DDBJ whole genome shotgun (WGS) entry which is preliminary data.</text>
</comment>
<proteinExistence type="predicted"/>
<protein>
    <submittedName>
        <fullName evidence="8">tRNA dihydrouridine synthase DusB</fullName>
    </submittedName>
</protein>
<feature type="domain" description="DUS-like FMN-binding" evidence="7">
    <location>
        <begin position="40"/>
        <end position="345"/>
    </location>
</feature>
<keyword evidence="4" id="KW-0819">tRNA processing</keyword>
<dbReference type="SUPFAM" id="SSF51395">
    <property type="entry name" value="FMN-linked oxidoreductases"/>
    <property type="match status" value="1"/>
</dbReference>
<dbReference type="InterPro" id="IPR024036">
    <property type="entry name" value="tRNA-dHydroUridine_Synthase_C"/>
</dbReference>
<keyword evidence="2" id="KW-0285">Flavoprotein</keyword>
<dbReference type="Gene3D" id="1.10.1200.80">
    <property type="entry name" value="Putative flavin oxidoreducatase, domain 2"/>
    <property type="match status" value="1"/>
</dbReference>
<comment type="cofactor">
    <cofactor evidence="1">
        <name>FMN</name>
        <dbReference type="ChEBI" id="CHEBI:58210"/>
    </cofactor>
</comment>
<gene>
    <name evidence="8" type="ORF">CAY35_06470</name>
</gene>
<dbReference type="Pfam" id="PF01207">
    <property type="entry name" value="Dus"/>
    <property type="match status" value="1"/>
</dbReference>
<reference evidence="8 9" key="1">
    <citation type="submission" date="2018-05" db="EMBL/GenBank/DDBJ databases">
        <title>Draft Genome Sequence of Arthrobacter cumminsii IME1328, Isolated from a Patient Who Suffered from Foot Ulcers in China.</title>
        <authorList>
            <person name="Li M."/>
            <person name="Jiang Z."/>
            <person name="Sun Q."/>
            <person name="Tong Y."/>
        </authorList>
    </citation>
    <scope>NUCLEOTIDE SEQUENCE [LARGE SCALE GENOMIC DNA]</scope>
    <source>
        <strain evidence="8 9">IME1328</strain>
    </source>
</reference>
<dbReference type="Proteomes" id="UP000245514">
    <property type="component" value="Unassembled WGS sequence"/>
</dbReference>
<accession>A0ABX5L4J6</accession>
<keyword evidence="3" id="KW-0288">FMN</keyword>
<evidence type="ECO:0000313" key="8">
    <source>
        <dbReference type="EMBL" id="PWI27622.1"/>
    </source>
</evidence>
<dbReference type="PROSITE" id="PS01136">
    <property type="entry name" value="UPF0034"/>
    <property type="match status" value="1"/>
</dbReference>
<evidence type="ECO:0000256" key="6">
    <source>
        <dbReference type="ARBA" id="ARBA00023002"/>
    </source>
</evidence>
<name>A0ABX5L4J6_9MICC</name>
<dbReference type="CDD" id="cd02801">
    <property type="entry name" value="DUS_like_FMN"/>
    <property type="match status" value="1"/>
</dbReference>
<dbReference type="PANTHER" id="PTHR45846:SF1">
    <property type="entry name" value="TRNA-DIHYDROURIDINE(47) SYNTHASE [NAD(P)(+)]-LIKE"/>
    <property type="match status" value="1"/>
</dbReference>
<dbReference type="InterPro" id="IPR018517">
    <property type="entry name" value="tRNA_hU_synthase_CS"/>
</dbReference>
<dbReference type="NCBIfam" id="TIGR00737">
    <property type="entry name" value="nifR3_yhdG"/>
    <property type="match status" value="1"/>
</dbReference>